<evidence type="ECO:0000313" key="7">
    <source>
        <dbReference type="Proteomes" id="UP000789572"/>
    </source>
</evidence>
<keyword evidence="5" id="KW-0931">ER-Golgi transport</keyword>
<organism evidence="6 7">
    <name type="scientific">Paraglomus occultum</name>
    <dbReference type="NCBI Taxonomy" id="144539"/>
    <lineage>
        <taxon>Eukaryota</taxon>
        <taxon>Fungi</taxon>
        <taxon>Fungi incertae sedis</taxon>
        <taxon>Mucoromycota</taxon>
        <taxon>Glomeromycotina</taxon>
        <taxon>Glomeromycetes</taxon>
        <taxon>Paraglomerales</taxon>
        <taxon>Paraglomeraceae</taxon>
        <taxon>Paraglomus</taxon>
    </lineage>
</organism>
<dbReference type="GO" id="GO:0005737">
    <property type="term" value="C:cytoplasm"/>
    <property type="evidence" value="ECO:0007669"/>
    <property type="project" value="UniProtKB-SubCell"/>
</dbReference>
<gene>
    <name evidence="6" type="ORF">POCULU_LOCUS4188</name>
</gene>
<dbReference type="Pfam" id="PF04628">
    <property type="entry name" value="Sedlin_N"/>
    <property type="match status" value="1"/>
</dbReference>
<name>A0A9N9FH52_9GLOM</name>
<dbReference type="InterPro" id="IPR006722">
    <property type="entry name" value="Sedlin"/>
</dbReference>
<dbReference type="InterPro" id="IPR011012">
    <property type="entry name" value="Longin-like_dom_sf"/>
</dbReference>
<dbReference type="CDD" id="cd14825">
    <property type="entry name" value="TRAPPC2_sedlin"/>
    <property type="match status" value="1"/>
</dbReference>
<evidence type="ECO:0000256" key="3">
    <source>
        <dbReference type="ARBA" id="ARBA00022448"/>
    </source>
</evidence>
<dbReference type="GO" id="GO:0006888">
    <property type="term" value="P:endoplasmic reticulum to Golgi vesicle-mediated transport"/>
    <property type="evidence" value="ECO:0007669"/>
    <property type="project" value="InterPro"/>
</dbReference>
<dbReference type="Gene3D" id="3.30.450.70">
    <property type="match status" value="1"/>
</dbReference>
<protein>
    <submittedName>
        <fullName evidence="6">10934_t:CDS:1</fullName>
    </submittedName>
</protein>
<accession>A0A9N9FH52</accession>
<dbReference type="OrthoDB" id="10252102at2759"/>
<reference evidence="6" key="1">
    <citation type="submission" date="2021-06" db="EMBL/GenBank/DDBJ databases">
        <authorList>
            <person name="Kallberg Y."/>
            <person name="Tangrot J."/>
            <person name="Rosling A."/>
        </authorList>
    </citation>
    <scope>NUCLEOTIDE SEQUENCE</scope>
    <source>
        <strain evidence="6">IA702</strain>
    </source>
</reference>
<evidence type="ECO:0000313" key="6">
    <source>
        <dbReference type="EMBL" id="CAG8533795.1"/>
    </source>
</evidence>
<evidence type="ECO:0000256" key="1">
    <source>
        <dbReference type="ARBA" id="ARBA00004496"/>
    </source>
</evidence>
<dbReference type="AlphaFoldDB" id="A0A9N9FH52"/>
<proteinExistence type="inferred from homology"/>
<dbReference type="PANTHER" id="PTHR12403">
    <property type="entry name" value="TRAFFICKING PROTEIN PARTICLE COMPLEX SUBUNIT 2"/>
    <property type="match status" value="1"/>
</dbReference>
<evidence type="ECO:0000256" key="2">
    <source>
        <dbReference type="ARBA" id="ARBA00006626"/>
    </source>
</evidence>
<keyword evidence="4" id="KW-0963">Cytoplasm</keyword>
<comment type="subcellular location">
    <subcellularLocation>
        <location evidence="1">Cytoplasm</location>
    </subcellularLocation>
</comment>
<comment type="similarity">
    <text evidence="2">Belongs to the TRAPP small subunits family. Sedlin subfamily.</text>
</comment>
<evidence type="ECO:0000256" key="4">
    <source>
        <dbReference type="ARBA" id="ARBA00022490"/>
    </source>
</evidence>
<dbReference type="Proteomes" id="UP000789572">
    <property type="component" value="Unassembled WGS sequence"/>
</dbReference>
<comment type="caution">
    <text evidence="6">The sequence shown here is derived from an EMBL/GenBank/DDBJ whole genome shotgun (WGS) entry which is preliminary data.</text>
</comment>
<keyword evidence="7" id="KW-1185">Reference proteome</keyword>
<dbReference type="SUPFAM" id="SSF64356">
    <property type="entry name" value="SNARE-like"/>
    <property type="match status" value="1"/>
</dbReference>
<dbReference type="EMBL" id="CAJVPJ010000524">
    <property type="protein sequence ID" value="CAG8533795.1"/>
    <property type="molecule type" value="Genomic_DNA"/>
</dbReference>
<sequence length="141" mass="16425">MSYYFVIVGTKDNPIFEAEFTSTGRGSGSEAIRRDEHKHLNQFIVHSALDVVEELQWKSNAMYLKSIDKFNEWLISAYVTAGNIKLMLLHETKNEEGIRTFFNECHELYIKMLLNPFYEVNSPITSSAFDTRVRFVAKKYL</sequence>
<keyword evidence="3" id="KW-0813">Transport</keyword>
<evidence type="ECO:0000256" key="5">
    <source>
        <dbReference type="ARBA" id="ARBA00022892"/>
    </source>
</evidence>
<dbReference type="FunFam" id="3.30.450.70:FF:000001">
    <property type="entry name" value="Trafficking protein particle complex subunit 2"/>
    <property type="match status" value="1"/>
</dbReference>